<keyword evidence="3" id="KW-1185">Reference proteome</keyword>
<proteinExistence type="predicted"/>
<feature type="transmembrane region" description="Helical" evidence="1">
    <location>
        <begin position="96"/>
        <end position="118"/>
    </location>
</feature>
<dbReference type="OrthoDB" id="9849214at2"/>
<organism evidence="2 3">
    <name type="scientific">Anaerospora hongkongensis</name>
    <dbReference type="NCBI Taxonomy" id="244830"/>
    <lineage>
        <taxon>Bacteria</taxon>
        <taxon>Bacillati</taxon>
        <taxon>Bacillota</taxon>
        <taxon>Negativicutes</taxon>
        <taxon>Selenomonadales</taxon>
        <taxon>Sporomusaceae</taxon>
        <taxon>Anaerospora</taxon>
    </lineage>
</organism>
<feature type="transmembrane region" description="Helical" evidence="1">
    <location>
        <begin position="29"/>
        <end position="50"/>
    </location>
</feature>
<feature type="transmembrane region" description="Helical" evidence="1">
    <location>
        <begin position="177"/>
        <end position="193"/>
    </location>
</feature>
<feature type="transmembrane region" description="Helical" evidence="1">
    <location>
        <begin position="205"/>
        <end position="222"/>
    </location>
</feature>
<keyword evidence="1" id="KW-0812">Transmembrane</keyword>
<evidence type="ECO:0000256" key="1">
    <source>
        <dbReference type="SAM" id="Phobius"/>
    </source>
</evidence>
<keyword evidence="1" id="KW-0472">Membrane</keyword>
<evidence type="ECO:0000313" key="2">
    <source>
        <dbReference type="EMBL" id="TCL38878.1"/>
    </source>
</evidence>
<gene>
    <name evidence="2" type="ORF">EV210_103362</name>
</gene>
<evidence type="ECO:0000313" key="3">
    <source>
        <dbReference type="Proteomes" id="UP000295063"/>
    </source>
</evidence>
<accession>A0A4R1Q2Z2</accession>
<feature type="transmembrane region" description="Helical" evidence="1">
    <location>
        <begin position="138"/>
        <end position="156"/>
    </location>
</feature>
<dbReference type="EMBL" id="SLUI01000003">
    <property type="protein sequence ID" value="TCL38878.1"/>
    <property type="molecule type" value="Genomic_DNA"/>
</dbReference>
<protein>
    <submittedName>
        <fullName evidence="2">Uncharacterized protein</fullName>
    </submittedName>
</protein>
<reference evidence="2 3" key="1">
    <citation type="submission" date="2019-03" db="EMBL/GenBank/DDBJ databases">
        <title>Genomic Encyclopedia of Type Strains, Phase IV (KMG-IV): sequencing the most valuable type-strain genomes for metagenomic binning, comparative biology and taxonomic classification.</title>
        <authorList>
            <person name="Goeker M."/>
        </authorList>
    </citation>
    <scope>NUCLEOTIDE SEQUENCE [LARGE SCALE GENOMIC DNA]</scope>
    <source>
        <strain evidence="2 3">DSM 15969</strain>
    </source>
</reference>
<dbReference type="AlphaFoldDB" id="A0A4R1Q2Z2"/>
<keyword evidence="1" id="KW-1133">Transmembrane helix</keyword>
<dbReference type="Proteomes" id="UP000295063">
    <property type="component" value="Unassembled WGS sequence"/>
</dbReference>
<dbReference type="RefSeq" id="WP_132077319.1">
    <property type="nucleotide sequence ID" value="NZ_SLUI01000003.1"/>
</dbReference>
<name>A0A4R1Q2Z2_9FIRM</name>
<comment type="caution">
    <text evidence="2">The sequence shown here is derived from an EMBL/GenBank/DDBJ whole genome shotgun (WGS) entry which is preliminary data.</text>
</comment>
<feature type="transmembrane region" description="Helical" evidence="1">
    <location>
        <begin position="56"/>
        <end position="75"/>
    </location>
</feature>
<sequence length="273" mass="31337">MIVVWDILAEVLKLIEKEERKWLSKGNLIYARVISLGTMAVPIYILFIVSHVVMNSGGIAALFVPPLLIPILVNIRKHDFAFSTAILNLVNTIWFAWRHISIIEIFCYFIYIGFNIYLTGLVIENYFGSMIINLDVNNLFLLSIIALAHSIVYFVIRLALLSEDNQLASLSKAKWEFRLWSGALVITIVYTALNLSHTINPMDYLYYFFTVLVSAVQAIEGYRKLKRIFTELKIDNEILISFIKTEKLNIVFCGEEKETYIINGKKKDLKVGI</sequence>